<evidence type="ECO:0000259" key="9">
    <source>
        <dbReference type="PROSITE" id="PS50940"/>
    </source>
</evidence>
<dbReference type="InterPro" id="IPR002557">
    <property type="entry name" value="Chitin-bd_dom"/>
</dbReference>
<gene>
    <name evidence="11" type="ORF">OTU49_012436</name>
</gene>
<evidence type="ECO:0000313" key="12">
    <source>
        <dbReference type="Proteomes" id="UP001445076"/>
    </source>
</evidence>
<dbReference type="GO" id="GO:0008061">
    <property type="term" value="F:chitin binding"/>
    <property type="evidence" value="ECO:0007669"/>
    <property type="project" value="UniProtKB-KW"/>
</dbReference>
<feature type="signal peptide" evidence="8">
    <location>
        <begin position="1"/>
        <end position="25"/>
    </location>
</feature>
<keyword evidence="2 8" id="KW-0732">Signal</keyword>
<feature type="chain" id="PRO_5043575722" evidence="8">
    <location>
        <begin position="26"/>
        <end position="635"/>
    </location>
</feature>
<keyword evidence="1" id="KW-0147">Chitin-binding</keyword>
<evidence type="ECO:0000256" key="8">
    <source>
        <dbReference type="SAM" id="SignalP"/>
    </source>
</evidence>
<evidence type="ECO:0000256" key="4">
    <source>
        <dbReference type="ARBA" id="ARBA00023157"/>
    </source>
</evidence>
<sequence length="635" mass="65426">MEGSTGVFRLLLLLGVVLLPQEVQARAPIKALLNVCENLTCGSPNALYAHPTYCTQYVHCINGFPYVKTCPSELHFNAGKGSCDLPEEAQCVPFQESCQLESPYVADGATDGLVVCDCGGTCTKPHPYLCNAYYHCDAEGVDHYTECPGTLVYNTQEEQCDLPEKTQCSEPSTCSCDKCRYPVSDECDAYWQCENGNGVKYYCSSGLLFNRDTSQCDLAVNVDCTAEAWDEGSFTEIACVDRRKDCATIAVKGGCQCTETNCDWQTFILKNCPKACGTCNGEQDVKMARELNTNLIINERSGSQESGISSHDTDENDNSESGSSESGSSESGSSGSGSNESGSSESGSSGSGSNESGSSGSGSSESGSETGSSESGSSGSGSSESGSESGSSESGSGSGSSESGSNESGSSGSGSSESGSNESGSSGSGSSESGSSGSESNESGSSGSGSSESGSNESGSSGSGSSESGSTESKTTEAITNQPTTPQPVSTQPTTAQPVTNQPTTAQPVTNQPTTAQPVTNQPTTAQPVTNQSTTPQSVTTQPTTPQPVTTQPTTPQSGTTQSSGDVTIDGCVIYCTLGTYHRHPSDCHKFIQCAPYGPQEMPCAAGTVWVQEKLTCDHESISECVTGTYLTPDG</sequence>
<evidence type="ECO:0000256" key="1">
    <source>
        <dbReference type="ARBA" id="ARBA00022669"/>
    </source>
</evidence>
<feature type="compositionally biased region" description="Low complexity" evidence="7">
    <location>
        <begin position="532"/>
        <end position="564"/>
    </location>
</feature>
<dbReference type="PANTHER" id="PTHR23301:SF0">
    <property type="entry name" value="CHITIN-BINDING TYPE-2 DOMAIN-CONTAINING PROTEIN-RELATED"/>
    <property type="match status" value="1"/>
</dbReference>
<keyword evidence="4" id="KW-1015">Disulfide bond</keyword>
<dbReference type="Proteomes" id="UP001445076">
    <property type="component" value="Unassembled WGS sequence"/>
</dbReference>
<dbReference type="PANTHER" id="PTHR23301">
    <property type="entry name" value="CHITIN BINDING PERITROPHIN-A"/>
    <property type="match status" value="1"/>
</dbReference>
<dbReference type="PROSITE" id="PS50940">
    <property type="entry name" value="CHIT_BIND_II"/>
    <property type="match status" value="4"/>
</dbReference>
<keyword evidence="5" id="KW-0325">Glycoprotein</keyword>
<dbReference type="Pfam" id="PF01607">
    <property type="entry name" value="CBM_14"/>
    <property type="match status" value="3"/>
</dbReference>
<evidence type="ECO:0000256" key="5">
    <source>
        <dbReference type="ARBA" id="ARBA00023180"/>
    </source>
</evidence>
<organism evidence="11 12">
    <name type="scientific">Cherax quadricarinatus</name>
    <name type="common">Australian red claw crayfish</name>
    <dbReference type="NCBI Taxonomy" id="27406"/>
    <lineage>
        <taxon>Eukaryota</taxon>
        <taxon>Metazoa</taxon>
        <taxon>Ecdysozoa</taxon>
        <taxon>Arthropoda</taxon>
        <taxon>Crustacea</taxon>
        <taxon>Multicrustacea</taxon>
        <taxon>Malacostraca</taxon>
        <taxon>Eumalacostraca</taxon>
        <taxon>Eucarida</taxon>
        <taxon>Decapoda</taxon>
        <taxon>Pleocyemata</taxon>
        <taxon>Astacidea</taxon>
        <taxon>Parastacoidea</taxon>
        <taxon>Parastacidae</taxon>
        <taxon>Cherax</taxon>
    </lineage>
</organism>
<feature type="non-terminal residue" evidence="11">
    <location>
        <position position="635"/>
    </location>
</feature>
<feature type="domain" description="Chitin-binding type-2" evidence="9">
    <location>
        <begin position="181"/>
        <end position="226"/>
    </location>
</feature>
<dbReference type="GO" id="GO:0005576">
    <property type="term" value="C:extracellular region"/>
    <property type="evidence" value="ECO:0007669"/>
    <property type="project" value="InterPro"/>
</dbReference>
<dbReference type="SUPFAM" id="SSF57625">
    <property type="entry name" value="Invertebrate chitin-binding proteins"/>
    <property type="match status" value="4"/>
</dbReference>
<feature type="domain" description="Chitin-binding type-2" evidence="9">
    <location>
        <begin position="125"/>
        <end position="170"/>
    </location>
</feature>
<evidence type="ECO:0000313" key="11">
    <source>
        <dbReference type="EMBL" id="KAK8722371.1"/>
    </source>
</evidence>
<dbReference type="InterPro" id="IPR003582">
    <property type="entry name" value="ShKT_dom"/>
</dbReference>
<dbReference type="InterPro" id="IPR051940">
    <property type="entry name" value="Chitin_bind-dev_reg"/>
</dbReference>
<proteinExistence type="predicted"/>
<comment type="caution">
    <text evidence="11">The sequence shown here is derived from an EMBL/GenBank/DDBJ whole genome shotgun (WGS) entry which is preliminary data.</text>
</comment>
<reference evidence="11 12" key="1">
    <citation type="journal article" date="2024" name="BMC Genomics">
        <title>Genome assembly of redclaw crayfish (Cherax quadricarinatus) provides insights into its immune adaptation and hypoxia tolerance.</title>
        <authorList>
            <person name="Liu Z."/>
            <person name="Zheng J."/>
            <person name="Li H."/>
            <person name="Fang K."/>
            <person name="Wang S."/>
            <person name="He J."/>
            <person name="Zhou D."/>
            <person name="Weng S."/>
            <person name="Chi M."/>
            <person name="Gu Z."/>
            <person name="He J."/>
            <person name="Li F."/>
            <person name="Wang M."/>
        </authorList>
    </citation>
    <scope>NUCLEOTIDE SEQUENCE [LARGE SCALE GENOMIC DNA]</scope>
    <source>
        <strain evidence="11">ZL_2023a</strain>
    </source>
</reference>
<keyword evidence="3" id="KW-0677">Repeat</keyword>
<accession>A0AAW0VZM1</accession>
<feature type="compositionally biased region" description="Low complexity" evidence="7">
    <location>
        <begin position="319"/>
        <end position="473"/>
    </location>
</feature>
<evidence type="ECO:0000259" key="10">
    <source>
        <dbReference type="PROSITE" id="PS51670"/>
    </source>
</evidence>
<feature type="compositionally biased region" description="Low complexity" evidence="7">
    <location>
        <begin position="480"/>
        <end position="500"/>
    </location>
</feature>
<dbReference type="EMBL" id="JARKIK010000096">
    <property type="protein sequence ID" value="KAK8722371.1"/>
    <property type="molecule type" value="Genomic_DNA"/>
</dbReference>
<name>A0AAW0VZM1_CHEQU</name>
<feature type="region of interest" description="Disordered" evidence="7">
    <location>
        <begin position="299"/>
        <end position="564"/>
    </location>
</feature>
<dbReference type="PROSITE" id="PS51670">
    <property type="entry name" value="SHKT"/>
    <property type="match status" value="1"/>
</dbReference>
<evidence type="ECO:0000256" key="2">
    <source>
        <dbReference type="ARBA" id="ARBA00022729"/>
    </source>
</evidence>
<dbReference type="InterPro" id="IPR036508">
    <property type="entry name" value="Chitin-bd_dom_sf"/>
</dbReference>
<dbReference type="AlphaFoldDB" id="A0AAW0VZM1"/>
<dbReference type="SMART" id="SM00494">
    <property type="entry name" value="ChtBD2"/>
    <property type="match status" value="4"/>
</dbReference>
<feature type="domain" description="Chitin-binding type-2" evidence="9">
    <location>
        <begin position="573"/>
        <end position="627"/>
    </location>
</feature>
<keyword evidence="12" id="KW-1185">Reference proteome</keyword>
<evidence type="ECO:0000256" key="3">
    <source>
        <dbReference type="ARBA" id="ARBA00022737"/>
    </source>
</evidence>
<dbReference type="SMART" id="SM00254">
    <property type="entry name" value="ShKT"/>
    <property type="match status" value="1"/>
</dbReference>
<evidence type="ECO:0000256" key="7">
    <source>
        <dbReference type="SAM" id="MobiDB-lite"/>
    </source>
</evidence>
<dbReference type="Pfam" id="PF01549">
    <property type="entry name" value="ShK"/>
    <property type="match status" value="1"/>
</dbReference>
<protein>
    <submittedName>
        <fullName evidence="11">Uncharacterized protein</fullName>
    </submittedName>
</protein>
<dbReference type="Gene3D" id="2.170.140.10">
    <property type="entry name" value="Chitin binding domain"/>
    <property type="match status" value="4"/>
</dbReference>
<feature type="domain" description="Chitin-binding type-2" evidence="9">
    <location>
        <begin position="38"/>
        <end position="93"/>
    </location>
</feature>
<comment type="caution">
    <text evidence="6">Lacks conserved residue(s) required for the propagation of feature annotation.</text>
</comment>
<evidence type="ECO:0000256" key="6">
    <source>
        <dbReference type="PROSITE-ProRule" id="PRU01005"/>
    </source>
</evidence>
<feature type="compositionally biased region" description="Polar residues" evidence="7">
    <location>
        <begin position="501"/>
        <end position="531"/>
    </location>
</feature>
<feature type="domain" description="ShKT" evidence="10">
    <location>
        <begin position="239"/>
        <end position="279"/>
    </location>
</feature>
<feature type="compositionally biased region" description="Polar residues" evidence="7">
    <location>
        <begin position="299"/>
        <end position="310"/>
    </location>
</feature>